<feature type="compositionally biased region" description="Low complexity" evidence="1">
    <location>
        <begin position="232"/>
        <end position="259"/>
    </location>
</feature>
<dbReference type="PROSITE" id="PS51257">
    <property type="entry name" value="PROKAR_LIPOPROTEIN"/>
    <property type="match status" value="1"/>
</dbReference>
<dbReference type="Proteomes" id="UP001556367">
    <property type="component" value="Unassembled WGS sequence"/>
</dbReference>
<dbReference type="EMBL" id="JASNQZ010000006">
    <property type="protein sequence ID" value="KAL0955516.1"/>
    <property type="molecule type" value="Genomic_DNA"/>
</dbReference>
<gene>
    <name evidence="3" type="ORF">HGRIS_001754</name>
</gene>
<organism evidence="3 4">
    <name type="scientific">Hohenbuehelia grisea</name>
    <dbReference type="NCBI Taxonomy" id="104357"/>
    <lineage>
        <taxon>Eukaryota</taxon>
        <taxon>Fungi</taxon>
        <taxon>Dikarya</taxon>
        <taxon>Basidiomycota</taxon>
        <taxon>Agaricomycotina</taxon>
        <taxon>Agaricomycetes</taxon>
        <taxon>Agaricomycetidae</taxon>
        <taxon>Agaricales</taxon>
        <taxon>Pleurotineae</taxon>
        <taxon>Pleurotaceae</taxon>
        <taxon>Hohenbuehelia</taxon>
    </lineage>
</organism>
<comment type="caution">
    <text evidence="3">The sequence shown here is derived from an EMBL/GenBank/DDBJ whole genome shotgun (WGS) entry which is preliminary data.</text>
</comment>
<reference evidence="4" key="1">
    <citation type="submission" date="2024-06" db="EMBL/GenBank/DDBJ databases">
        <title>Multi-omics analyses provide insights into the biosynthesis of the anticancer antibiotic pleurotin in Hohenbuehelia grisea.</title>
        <authorList>
            <person name="Weaver J.A."/>
            <person name="Alberti F."/>
        </authorList>
    </citation>
    <scope>NUCLEOTIDE SEQUENCE [LARGE SCALE GENOMIC DNA]</scope>
    <source>
        <strain evidence="4">T-177</strain>
    </source>
</reference>
<feature type="compositionally biased region" description="Gly residues" evidence="1">
    <location>
        <begin position="167"/>
        <end position="231"/>
    </location>
</feature>
<evidence type="ECO:0000313" key="4">
    <source>
        <dbReference type="Proteomes" id="UP001556367"/>
    </source>
</evidence>
<evidence type="ECO:0000256" key="2">
    <source>
        <dbReference type="SAM" id="SignalP"/>
    </source>
</evidence>
<evidence type="ECO:0000256" key="1">
    <source>
        <dbReference type="SAM" id="MobiDB-lite"/>
    </source>
</evidence>
<feature type="region of interest" description="Disordered" evidence="1">
    <location>
        <begin position="167"/>
        <end position="300"/>
    </location>
</feature>
<keyword evidence="2" id="KW-0732">Signal</keyword>
<keyword evidence="4" id="KW-1185">Reference proteome</keyword>
<feature type="compositionally biased region" description="Low complexity" evidence="1">
    <location>
        <begin position="269"/>
        <end position="284"/>
    </location>
</feature>
<name>A0ABR3JIG5_9AGAR</name>
<proteinExistence type="predicted"/>
<sequence length="435" mass="43969">MQLTQKYLLLATLAVSAVACSGSGMGNSAQQPFGAAANNQCLCPCDGSSGQNNPNNPNAITAIIEGIVSGGPIRNPNIDVSQSATIEQGATTLRPNTGFYLWLNWLSSSAGAHISTSGHRVCLDEGELRWLINYIITNIPQASASSGGSSGGSININFGSGGGFGSGSMSGGGTKPGGNTGSEGSADGGMPGGDDGGNSNSGGGQSGGSWGSNSNGGGSWGSSNNGGGQNQWGGNSNNGGQNQWGGNNNNGGQNQWGGNSNNGGGETQWGGNNNNGGQNHWGGNSNNGGNSGGGSNNGDSSTGLGRGACFKIKDARSGKFWGTYGPEYAVSNSPKVFSVFKAHPVQGGWTFDEVRRQNSAISKTVHIAGKNQLSGNQRGREAVFTLSNAGFGNTCLGVKGEKLERRSDWGGWGDNHRVTSSGQNCIEVELVENAC</sequence>
<protein>
    <submittedName>
        <fullName evidence="3">Uncharacterized protein</fullName>
    </submittedName>
</protein>
<feature type="signal peptide" evidence="2">
    <location>
        <begin position="1"/>
        <end position="19"/>
    </location>
</feature>
<feature type="compositionally biased region" description="Gly residues" evidence="1">
    <location>
        <begin position="285"/>
        <end position="296"/>
    </location>
</feature>
<accession>A0ABR3JIG5</accession>
<feature type="chain" id="PRO_5045994513" evidence="2">
    <location>
        <begin position="20"/>
        <end position="435"/>
    </location>
</feature>
<evidence type="ECO:0000313" key="3">
    <source>
        <dbReference type="EMBL" id="KAL0955516.1"/>
    </source>
</evidence>